<dbReference type="GO" id="GO:0006406">
    <property type="term" value="P:mRNA export from nucleus"/>
    <property type="evidence" value="ECO:0000318"/>
    <property type="project" value="GO_Central"/>
</dbReference>
<dbReference type="STRING" id="88036.D8T8Y1"/>
<feature type="domain" description="SAC3/GANP/THP3 conserved" evidence="2">
    <location>
        <begin position="117"/>
        <end position="410"/>
    </location>
</feature>
<dbReference type="GO" id="GO:0005634">
    <property type="term" value="C:nucleus"/>
    <property type="evidence" value="ECO:0000318"/>
    <property type="project" value="GO_Central"/>
</dbReference>
<feature type="compositionally biased region" description="Basic and acidic residues" evidence="1">
    <location>
        <begin position="578"/>
        <end position="598"/>
    </location>
</feature>
<dbReference type="OMA" id="CPEPERE"/>
<proteinExistence type="predicted"/>
<evidence type="ECO:0000313" key="4">
    <source>
        <dbReference type="Proteomes" id="UP000001514"/>
    </source>
</evidence>
<feature type="region of interest" description="Disordered" evidence="1">
    <location>
        <begin position="75"/>
        <end position="131"/>
    </location>
</feature>
<dbReference type="FunCoup" id="D8T8Y1">
    <property type="interactions" value="4045"/>
</dbReference>
<keyword evidence="4" id="KW-1185">Reference proteome</keyword>
<dbReference type="GO" id="GO:0070390">
    <property type="term" value="C:transcription export complex 2"/>
    <property type="evidence" value="ECO:0000318"/>
    <property type="project" value="GO_Central"/>
</dbReference>
<feature type="compositionally biased region" description="Basic and acidic residues" evidence="1">
    <location>
        <begin position="120"/>
        <end position="131"/>
    </location>
</feature>
<name>D8T8Y1_SELML</name>
<accession>D8T8Y1</accession>
<dbReference type="EMBL" id="GL377692">
    <property type="protein sequence ID" value="EFJ06873.1"/>
    <property type="molecule type" value="Genomic_DNA"/>
</dbReference>
<evidence type="ECO:0000256" key="1">
    <source>
        <dbReference type="SAM" id="MobiDB-lite"/>
    </source>
</evidence>
<dbReference type="Gramene" id="EFJ06873">
    <property type="protein sequence ID" value="EFJ06873"/>
    <property type="gene ID" value="SELMODRAFT_430286"/>
</dbReference>
<dbReference type="PANTHER" id="PTHR12436:SF17">
    <property type="entry name" value="SAC3 FAMILY PROTEIN B"/>
    <property type="match status" value="1"/>
</dbReference>
<feature type="region of interest" description="Disordered" evidence="1">
    <location>
        <begin position="547"/>
        <end position="598"/>
    </location>
</feature>
<reference evidence="3 4" key="1">
    <citation type="journal article" date="2011" name="Science">
        <title>The Selaginella genome identifies genetic changes associated with the evolution of vascular plants.</title>
        <authorList>
            <person name="Banks J.A."/>
            <person name="Nishiyama T."/>
            <person name="Hasebe M."/>
            <person name="Bowman J.L."/>
            <person name="Gribskov M."/>
            <person name="dePamphilis C."/>
            <person name="Albert V.A."/>
            <person name="Aono N."/>
            <person name="Aoyama T."/>
            <person name="Ambrose B.A."/>
            <person name="Ashton N.W."/>
            <person name="Axtell M.J."/>
            <person name="Barker E."/>
            <person name="Barker M.S."/>
            <person name="Bennetzen J.L."/>
            <person name="Bonawitz N.D."/>
            <person name="Chapple C."/>
            <person name="Cheng C."/>
            <person name="Correa L.G."/>
            <person name="Dacre M."/>
            <person name="DeBarry J."/>
            <person name="Dreyer I."/>
            <person name="Elias M."/>
            <person name="Engstrom E.M."/>
            <person name="Estelle M."/>
            <person name="Feng L."/>
            <person name="Finet C."/>
            <person name="Floyd S.K."/>
            <person name="Frommer W.B."/>
            <person name="Fujita T."/>
            <person name="Gramzow L."/>
            <person name="Gutensohn M."/>
            <person name="Harholt J."/>
            <person name="Hattori M."/>
            <person name="Heyl A."/>
            <person name="Hirai T."/>
            <person name="Hiwatashi Y."/>
            <person name="Ishikawa M."/>
            <person name="Iwata M."/>
            <person name="Karol K.G."/>
            <person name="Koehler B."/>
            <person name="Kolukisaoglu U."/>
            <person name="Kubo M."/>
            <person name="Kurata T."/>
            <person name="Lalonde S."/>
            <person name="Li K."/>
            <person name="Li Y."/>
            <person name="Litt A."/>
            <person name="Lyons E."/>
            <person name="Manning G."/>
            <person name="Maruyama T."/>
            <person name="Michael T.P."/>
            <person name="Mikami K."/>
            <person name="Miyazaki S."/>
            <person name="Morinaga S."/>
            <person name="Murata T."/>
            <person name="Mueller-Roeber B."/>
            <person name="Nelson D.R."/>
            <person name="Obara M."/>
            <person name="Oguri Y."/>
            <person name="Olmstead R.G."/>
            <person name="Onodera N."/>
            <person name="Petersen B.L."/>
            <person name="Pils B."/>
            <person name="Prigge M."/>
            <person name="Rensing S.A."/>
            <person name="Riano-Pachon D.M."/>
            <person name="Roberts A.W."/>
            <person name="Sato Y."/>
            <person name="Scheller H.V."/>
            <person name="Schulz B."/>
            <person name="Schulz C."/>
            <person name="Shakirov E.V."/>
            <person name="Shibagaki N."/>
            <person name="Shinohara N."/>
            <person name="Shippen D.E."/>
            <person name="Soerensen I."/>
            <person name="Sotooka R."/>
            <person name="Sugimoto N."/>
            <person name="Sugita M."/>
            <person name="Sumikawa N."/>
            <person name="Tanurdzic M."/>
            <person name="Theissen G."/>
            <person name="Ulvskov P."/>
            <person name="Wakazuki S."/>
            <person name="Weng J.K."/>
            <person name="Willats W.W."/>
            <person name="Wipf D."/>
            <person name="Wolf P.G."/>
            <person name="Yang L."/>
            <person name="Zimmer A.D."/>
            <person name="Zhu Q."/>
            <person name="Mitros T."/>
            <person name="Hellsten U."/>
            <person name="Loque D."/>
            <person name="Otillar R."/>
            <person name="Salamov A."/>
            <person name="Schmutz J."/>
            <person name="Shapiro H."/>
            <person name="Lindquist E."/>
            <person name="Lucas S."/>
            <person name="Rokhsar D."/>
            <person name="Grigoriev I.V."/>
        </authorList>
    </citation>
    <scope>NUCLEOTIDE SEQUENCE [LARGE SCALE GENOMIC DNA]</scope>
</reference>
<dbReference type="InParanoid" id="D8T8Y1"/>
<evidence type="ECO:0000259" key="2">
    <source>
        <dbReference type="Pfam" id="PF03399"/>
    </source>
</evidence>
<sequence length="1286" mass="144462">MEENATPIAAYTNFGADTAGPLTPPTLPFGFGKAAFRAPAPAAATAVVASSPFSPDPPSNRRGEALSPEAFSLDLPARRGAPLPPHGSTIQKPPVPRPSSSSFSGPSEPIPGLCPDMCPESERSERERIGDLDRYERVGGDRNQTSISLAVKKYTRTPDKDPMLIRSLPVLRATMDYLLGLLEQSYTQELLGLYNFLWDRMRAVRVDLRMQHIFNHEAIVMHEQMIRLHILAMHELCEFPKGEGFVEGFDAHLNIEQMNKAFSELFQMYDDHRRKGEPLMTEPEFRGYYALLKLDQHPGFAVEPFDLSVHLSSMSPAMRNSSDVIFARKVARMYKLPNYIGFFKLAAKATYLQACLMHAQFSKVRSQALAALYSGLRVSQGIPLSQLKQWLGMERHEVGDLLSYHGFSIKLFEEPYVVKESEFLNKDQDYGLHRSRLVESKRSPRIIDDVVSQNREAPRFTAQSPELQTDMTEYVSFNAVQEAPAEIVEEEMPDYDDGETPVFIAKAPTVVETPVAPSYIFPTGSFDWLRPLNLSQPVEKLIDVGAPLPNDYEEQDHSPKRQEITSPGEVSLAEAEELERKEEEGRLEEARQEEERMKFEEASTGRARLWFRRWKRKTDAIMEAVRLRKLRARAALSSMILGLPIQHGRKYVSRLTKQGLAKEDLDRLKTQRVSLLNSMWKFLDVSEIVSPVLRAKNPRAKTIYWKLVFCMGDNSSKGRGSELPAHWLRSKLIGNLEGDTVTCYISSNVENKVACHCITKEIGLDRSFHPSINGASALLFLVDEGSPLSRMRSKLHSLVESLPTGTSVPLLVFSSGFGSDEGDLNRRPPPEEELALLLQLHRLDGDKISSWIVLSITGKSEHGFYCSETLARGIEWLATLAPAQPELHAVDLRDLVAEKLYSTLNSSREETKAEPGDYVAVFNKALHDATAEVTNAASTSPSYWPPPDLATLSEAWYKDQDTPPAGWNSFGSLQPIFYALELCRLPPFPHLDERTPFALALSRLSAEAILDCVRAQYKSLLAPLEVYLSKLGYEEPEANRVAASVLDGAVSLEWSEGGCRILANWRRVFRSIFWTKLMRLNSEPPPTVYLLREMSFHRDEVGDYEKSLACASRLQGGDVPESIQEKVVSFVERYNQQYTKETETARDTATSKPEDVMLRHELECLRSGDELELLSLLPKARDEEEAVLPQTEPEGRLDELVARLDRRLDENTQAAATGLEEIPRPWTEDTKLLVLTPEGIGLEVLEVTSPRSSSSDSYKRFNELLSSCHSAQTLVSGKLTSYFGVF</sequence>
<dbReference type="Gene3D" id="1.25.40.990">
    <property type="match status" value="1"/>
</dbReference>
<evidence type="ECO:0000313" key="3">
    <source>
        <dbReference type="EMBL" id="EFJ06873.1"/>
    </source>
</evidence>
<dbReference type="KEGG" id="smo:SELMODRAFT_430286"/>
<dbReference type="FunFam" id="1.25.40.990:FF:000004">
    <property type="entry name" value="Putative peptidase C48 domain family protein"/>
    <property type="match status" value="1"/>
</dbReference>
<dbReference type="Proteomes" id="UP000001514">
    <property type="component" value="Unassembled WGS sequence"/>
</dbReference>
<dbReference type="eggNOG" id="KOG1860">
    <property type="taxonomic scope" value="Eukaryota"/>
</dbReference>
<dbReference type="Pfam" id="PF03399">
    <property type="entry name" value="SAC3_GANP"/>
    <property type="match status" value="1"/>
</dbReference>
<protein>
    <recommendedName>
        <fullName evidence="2">SAC3/GANP/THP3 conserved domain-containing protein</fullName>
    </recommendedName>
</protein>
<feature type="compositionally biased region" description="Low complexity" evidence="1">
    <location>
        <begin position="98"/>
        <end position="111"/>
    </location>
</feature>
<organism evidence="4">
    <name type="scientific">Selaginella moellendorffii</name>
    <name type="common">Spikemoss</name>
    <dbReference type="NCBI Taxonomy" id="88036"/>
    <lineage>
        <taxon>Eukaryota</taxon>
        <taxon>Viridiplantae</taxon>
        <taxon>Streptophyta</taxon>
        <taxon>Embryophyta</taxon>
        <taxon>Tracheophyta</taxon>
        <taxon>Lycopodiopsida</taxon>
        <taxon>Selaginellales</taxon>
        <taxon>Selaginellaceae</taxon>
        <taxon>Selaginella</taxon>
    </lineage>
</organism>
<dbReference type="InterPro" id="IPR045107">
    <property type="entry name" value="SAC3/GANP/THP3"/>
</dbReference>
<dbReference type="HOGENOM" id="CLU_261194_0_0_1"/>
<gene>
    <name evidence="3" type="ORF">SELMODRAFT_430286</name>
</gene>
<dbReference type="GO" id="GO:0005737">
    <property type="term" value="C:cytoplasm"/>
    <property type="evidence" value="ECO:0000318"/>
    <property type="project" value="GO_Central"/>
</dbReference>
<dbReference type="PANTHER" id="PTHR12436">
    <property type="entry name" value="80 KDA MCM3-ASSOCIATED PROTEIN"/>
    <property type="match status" value="1"/>
</dbReference>
<dbReference type="InterPro" id="IPR005062">
    <property type="entry name" value="SAC3/GANP/THP3_conserved"/>
</dbReference>